<accession>Q2S1C4</accession>
<keyword evidence="4" id="KW-1185">Reference proteome</keyword>
<feature type="transmembrane region" description="Helical" evidence="2">
    <location>
        <begin position="92"/>
        <end position="110"/>
    </location>
</feature>
<evidence type="ECO:0000256" key="2">
    <source>
        <dbReference type="SAM" id="Phobius"/>
    </source>
</evidence>
<evidence type="ECO:0008006" key="5">
    <source>
        <dbReference type="Google" id="ProtNLM"/>
    </source>
</evidence>
<feature type="transmembrane region" description="Helical" evidence="2">
    <location>
        <begin position="152"/>
        <end position="171"/>
    </location>
</feature>
<feature type="region of interest" description="Disordered" evidence="1">
    <location>
        <begin position="1"/>
        <end position="24"/>
    </location>
</feature>
<protein>
    <recommendedName>
        <fullName evidence="5">ZIP family metal transporter</fullName>
    </recommendedName>
</protein>
<sequence length="375" mass="38332">MLPCHGRGRGFESRPDRSALGSARPESRVLSFGCCGGVRGPRRRPGPFWPHPTASQVGRPRRRDRPIAVFALLRCAMSSFSLPSPARSMSPVGWGGAGVLVVALGLAGAASLWKLFAIGATAFVAMAGGAWLGVQSEATGRAGGERQARRLAWGYGGASGAMITSTGAFLIPSAVGHDPVVGGFGIAAGVFVGFLLHAAQHQLAHLHLPVDATTLELTAHSLAAGLVIGAVYATMPALGPALGLAIVSHKAPAGYAAARRLCRAGRPVSVLLVPAAAVAVAAVPVGFASPPGSDVVHALVFGIATGVFLHVALDFLPRCEIGGEVSEAAGLTEGETGEDEFDAQHHLLDRLRLHAVASALVGGLVVFVAWWGLHA</sequence>
<dbReference type="EnsemblBacteria" id="ABC44363">
    <property type="protein sequence ID" value="ABC44363"/>
    <property type="gene ID" value="SRU_1896"/>
</dbReference>
<evidence type="ECO:0000313" key="3">
    <source>
        <dbReference type="EMBL" id="ABC44363.1"/>
    </source>
</evidence>
<name>Q2S1C4_SALRD</name>
<reference evidence="3 4" key="1">
    <citation type="journal article" date="2005" name="Proc. Natl. Acad. Sci. U.S.A.">
        <title>The genome of Salinibacter ruber: convergence and gene exchange among hyperhalophilic bacteria and archaea.</title>
        <authorList>
            <person name="Mongodin E.F."/>
            <person name="Nelson K.E."/>
            <person name="Daugherty S."/>
            <person name="Deboy R.T."/>
            <person name="Wister J."/>
            <person name="Khouri H."/>
            <person name="Weidman J."/>
            <person name="Walsh D.A."/>
            <person name="Papke R.T."/>
            <person name="Sanchez Perez G."/>
            <person name="Sharma A.K."/>
            <person name="Nesbo C.L."/>
            <person name="MacLeod D."/>
            <person name="Bapteste E."/>
            <person name="Doolittle W.F."/>
            <person name="Charlebois R.L."/>
            <person name="Legault B."/>
            <person name="Rodriguez-Valera F."/>
        </authorList>
    </citation>
    <scope>NUCLEOTIDE SEQUENCE [LARGE SCALE GENOMIC DNA]</scope>
    <source>
        <strain evidence="4">DSM 13855 / CECT 5946 / M31</strain>
    </source>
</reference>
<feature type="transmembrane region" description="Helical" evidence="2">
    <location>
        <begin position="180"/>
        <end position="199"/>
    </location>
</feature>
<dbReference type="STRING" id="309807.SRU_1896"/>
<feature type="transmembrane region" description="Helical" evidence="2">
    <location>
        <begin position="268"/>
        <end position="289"/>
    </location>
</feature>
<dbReference type="KEGG" id="sru:SRU_1896"/>
<feature type="transmembrane region" description="Helical" evidence="2">
    <location>
        <begin position="353"/>
        <end position="373"/>
    </location>
</feature>
<evidence type="ECO:0000256" key="1">
    <source>
        <dbReference type="SAM" id="MobiDB-lite"/>
    </source>
</evidence>
<dbReference type="AlphaFoldDB" id="Q2S1C4"/>
<dbReference type="PATRIC" id="fig|309807.25.peg.1965"/>
<dbReference type="EMBL" id="CP000159">
    <property type="protein sequence ID" value="ABC44363.1"/>
    <property type="molecule type" value="Genomic_DNA"/>
</dbReference>
<dbReference type="HOGENOM" id="CLU_062622_0_0_10"/>
<evidence type="ECO:0000313" key="4">
    <source>
        <dbReference type="Proteomes" id="UP000008674"/>
    </source>
</evidence>
<keyword evidence="2" id="KW-1133">Transmembrane helix</keyword>
<gene>
    <name evidence="3" type="ordered locus">SRU_1896</name>
</gene>
<keyword evidence="2" id="KW-0472">Membrane</keyword>
<feature type="transmembrane region" description="Helical" evidence="2">
    <location>
        <begin position="219"/>
        <end position="247"/>
    </location>
</feature>
<organism evidence="3 4">
    <name type="scientific">Salinibacter ruber (strain DSM 13855 / M31)</name>
    <dbReference type="NCBI Taxonomy" id="309807"/>
    <lineage>
        <taxon>Bacteria</taxon>
        <taxon>Pseudomonadati</taxon>
        <taxon>Rhodothermota</taxon>
        <taxon>Rhodothermia</taxon>
        <taxon>Rhodothermales</taxon>
        <taxon>Salinibacteraceae</taxon>
        <taxon>Salinibacter</taxon>
    </lineage>
</organism>
<proteinExistence type="predicted"/>
<keyword evidence="2" id="KW-0812">Transmembrane</keyword>
<feature type="transmembrane region" description="Helical" evidence="2">
    <location>
        <begin position="115"/>
        <end position="132"/>
    </location>
</feature>
<dbReference type="OrthoDB" id="1523290at2"/>
<dbReference type="eggNOG" id="COG0428">
    <property type="taxonomic scope" value="Bacteria"/>
</dbReference>
<feature type="transmembrane region" description="Helical" evidence="2">
    <location>
        <begin position="295"/>
        <end position="316"/>
    </location>
</feature>
<dbReference type="Proteomes" id="UP000008674">
    <property type="component" value="Chromosome"/>
</dbReference>